<dbReference type="RefSeq" id="WP_406750748.1">
    <property type="nucleotide sequence ID" value="NZ_JBEWZH010000004.1"/>
</dbReference>
<dbReference type="SUPFAM" id="SSF53756">
    <property type="entry name" value="UDP-Glycosyltransferase/glycogen phosphorylase"/>
    <property type="match status" value="1"/>
</dbReference>
<organism evidence="1 2">
    <name type="scientific">Aquirufa salirivi</name>
    <dbReference type="NCBI Taxonomy" id="3104729"/>
    <lineage>
        <taxon>Bacteria</taxon>
        <taxon>Pseudomonadati</taxon>
        <taxon>Bacteroidota</taxon>
        <taxon>Cytophagia</taxon>
        <taxon>Cytophagales</taxon>
        <taxon>Flectobacillaceae</taxon>
        <taxon>Aquirufa</taxon>
    </lineage>
</organism>
<comment type="caution">
    <text evidence="1">The sequence shown here is derived from an EMBL/GenBank/DDBJ whole genome shotgun (WGS) entry which is preliminary data.</text>
</comment>
<reference evidence="1 2" key="1">
    <citation type="submission" date="2024-07" db="EMBL/GenBank/DDBJ databases">
        <authorList>
            <person name="Pitt A."/>
            <person name="Hahn M.W."/>
        </authorList>
    </citation>
    <scope>NUCLEOTIDE SEQUENCE [LARGE SCALE GENOMIC DNA]</scope>
    <source>
        <strain evidence="1 2">1-SAACH-A3</strain>
    </source>
</reference>
<sequence>MKRKIKIRTDGSSEIGLGHLVRCISLANMLVDYYEIKFVCKFIPDEIVKEFENSKFELVKIFHELEFFEAICSDEIVVLDGYNFDFDYHITVKERCFKLICIDDMHEQKFNADLIINHAPGISKSDYNAASNTKFALGLEFALLRPLFLKQAVIQRKIEKLNTVLICFGGADEINLTKKVVQEIIHINHFEEIIVITGSAYKHLRDLENYIRNNERVTHIHHADEVEMLESMLKADLAIVPASGILVEILAVGCIPVSGYYIDNQLNIYNGYKKLNAIVDAGDLRNMDIKEIIKNINILNHKNIIDGKSGLRIVEMIKSLEYENSNISR</sequence>
<dbReference type="Proteomes" id="UP001623558">
    <property type="component" value="Unassembled WGS sequence"/>
</dbReference>
<keyword evidence="2" id="KW-1185">Reference proteome</keyword>
<dbReference type="Gene3D" id="3.40.50.11190">
    <property type="match status" value="1"/>
</dbReference>
<protein>
    <submittedName>
        <fullName evidence="1">UDP-2,4-diacetamido-2,4, 6-trideoxy-beta-L-altropyranose hydrolase</fullName>
        <ecNumber evidence="1">3.6.1.57</ecNumber>
    </submittedName>
</protein>
<dbReference type="EC" id="3.6.1.57" evidence="1"/>
<name>A0ABW8RTJ2_9BACT</name>
<keyword evidence="1" id="KW-0378">Hydrolase</keyword>
<evidence type="ECO:0000313" key="1">
    <source>
        <dbReference type="EMBL" id="MFL0162052.1"/>
    </source>
</evidence>
<proteinExistence type="predicted"/>
<dbReference type="EMBL" id="JBEWZH010000004">
    <property type="protein sequence ID" value="MFL0162052.1"/>
    <property type="molecule type" value="Genomic_DNA"/>
</dbReference>
<dbReference type="Gene3D" id="3.40.50.2000">
    <property type="entry name" value="Glycogen Phosphorylase B"/>
    <property type="match status" value="1"/>
</dbReference>
<gene>
    <name evidence="1" type="primary">pseG</name>
    <name evidence="1" type="ORF">U0R11_06580</name>
</gene>
<accession>A0ABW8RTJ2</accession>
<dbReference type="InterPro" id="IPR020023">
    <property type="entry name" value="PseG"/>
</dbReference>
<dbReference type="GO" id="GO:0016787">
    <property type="term" value="F:hydrolase activity"/>
    <property type="evidence" value="ECO:0007669"/>
    <property type="project" value="UniProtKB-KW"/>
</dbReference>
<dbReference type="NCBIfam" id="TIGR03590">
    <property type="entry name" value="PseG"/>
    <property type="match status" value="1"/>
</dbReference>
<evidence type="ECO:0000313" key="2">
    <source>
        <dbReference type="Proteomes" id="UP001623558"/>
    </source>
</evidence>